<name>A0A6F9DRA7_9ASCI</name>
<keyword evidence="3" id="KW-0862">Zinc</keyword>
<dbReference type="EMBL" id="LR789787">
    <property type="protein sequence ID" value="CAB3265649.1"/>
    <property type="molecule type" value="mRNA"/>
</dbReference>
<feature type="compositionally biased region" description="Polar residues" evidence="5">
    <location>
        <begin position="471"/>
        <end position="487"/>
    </location>
</feature>
<protein>
    <submittedName>
        <fullName evidence="7">E3 ubiquitin-protein ligase RNF220-like</fullName>
    </submittedName>
</protein>
<dbReference type="Pfam" id="PF15926">
    <property type="entry name" value="RNF220"/>
    <property type="match status" value="1"/>
</dbReference>
<feature type="compositionally biased region" description="Low complexity" evidence="5">
    <location>
        <begin position="237"/>
        <end position="246"/>
    </location>
</feature>
<feature type="compositionally biased region" description="Basic residues" evidence="5">
    <location>
        <begin position="261"/>
        <end position="270"/>
    </location>
</feature>
<evidence type="ECO:0000256" key="5">
    <source>
        <dbReference type="SAM" id="MobiDB-lite"/>
    </source>
</evidence>
<feature type="region of interest" description="Disordered" evidence="5">
    <location>
        <begin position="351"/>
        <end position="389"/>
    </location>
</feature>
<feature type="domain" description="RING-type" evidence="6">
    <location>
        <begin position="511"/>
        <end position="550"/>
    </location>
</feature>
<evidence type="ECO:0000256" key="3">
    <source>
        <dbReference type="ARBA" id="ARBA00022833"/>
    </source>
</evidence>
<organism evidence="7">
    <name type="scientific">Phallusia mammillata</name>
    <dbReference type="NCBI Taxonomy" id="59560"/>
    <lineage>
        <taxon>Eukaryota</taxon>
        <taxon>Metazoa</taxon>
        <taxon>Chordata</taxon>
        <taxon>Tunicata</taxon>
        <taxon>Ascidiacea</taxon>
        <taxon>Phlebobranchia</taxon>
        <taxon>Ascidiidae</taxon>
        <taxon>Phallusia</taxon>
    </lineage>
</organism>
<feature type="compositionally biased region" description="Polar residues" evidence="5">
    <location>
        <begin position="83"/>
        <end position="92"/>
    </location>
</feature>
<evidence type="ECO:0000256" key="2">
    <source>
        <dbReference type="ARBA" id="ARBA00022771"/>
    </source>
</evidence>
<feature type="region of interest" description="Disordered" evidence="5">
    <location>
        <begin position="75"/>
        <end position="137"/>
    </location>
</feature>
<feature type="compositionally biased region" description="Basic and acidic residues" evidence="5">
    <location>
        <begin position="459"/>
        <end position="470"/>
    </location>
</feature>
<dbReference type="InterPro" id="IPR001841">
    <property type="entry name" value="Znf_RING"/>
</dbReference>
<proteinExistence type="evidence at transcript level"/>
<dbReference type="Gene3D" id="3.30.40.10">
    <property type="entry name" value="Zinc/RING finger domain, C3HC4 (zinc finger)"/>
    <property type="match status" value="1"/>
</dbReference>
<keyword evidence="1" id="KW-0479">Metal-binding</keyword>
<dbReference type="Pfam" id="PF13923">
    <property type="entry name" value="zf-C3HC4_2"/>
    <property type="match status" value="1"/>
</dbReference>
<feature type="compositionally biased region" description="Polar residues" evidence="5">
    <location>
        <begin position="103"/>
        <end position="135"/>
    </location>
</feature>
<evidence type="ECO:0000256" key="1">
    <source>
        <dbReference type="ARBA" id="ARBA00022723"/>
    </source>
</evidence>
<dbReference type="GO" id="GO:0008270">
    <property type="term" value="F:zinc ion binding"/>
    <property type="evidence" value="ECO:0007669"/>
    <property type="project" value="UniProtKB-KW"/>
</dbReference>
<dbReference type="GO" id="GO:0061630">
    <property type="term" value="F:ubiquitin protein ligase activity"/>
    <property type="evidence" value="ECO:0007669"/>
    <property type="project" value="TreeGrafter"/>
</dbReference>
<evidence type="ECO:0000256" key="4">
    <source>
        <dbReference type="PROSITE-ProRule" id="PRU00175"/>
    </source>
</evidence>
<sequence>MRRFRGGEGAFESHQPAGNSAELFRNYCAEFAAATQVRSSNPGQGSGFPLRGNEPHFTAKNLYGASMFSSPERMVSDPYMTKRPSTSPTRRCTSLADKGGNEFSPQSEGTNAEGNFTTKSQPAMRDISQSCSPGCQESRDTIVDVDSPFPSTNGRCLSASPVLLDELQRTRRRKRSSPMVETCPVCGITVRPSEVIPHMRQELESLERIPSETRKKITNYRRSSAERRSATFRCPGSTSATSATSSNKRLSDRDLSPKTNRNNRRKTYQKVRSNRVDRLNTRVGQCIPPHNVSSSFFGSTGHLWAASTSNGSGHLEDACCPVCSSRISGSLSSVNDHVEACLRRQRAASRQVDEEELVDVEGTLDVPSHNYGSSSGPGSNDDDRSNKSFGSEYEWCGQSRVRVSALAESASRLASSSGYHLIRPSSPGNDQFLNVEADDTQSFGPVQFTEEDLNSCRTNTDHTEENKTSKSDSLPVTSFANTSSSTDPESRDSTDDHVSPLEDATERSLRCNICMDTYTDPVASIQCWHVHCERCWLRALSVKKLCPQCNAITTATKLRRIFL</sequence>
<dbReference type="GO" id="GO:0016567">
    <property type="term" value="P:protein ubiquitination"/>
    <property type="evidence" value="ECO:0007669"/>
    <property type="project" value="TreeGrafter"/>
</dbReference>
<gene>
    <name evidence="7" type="primary">Rnf220</name>
</gene>
<dbReference type="Gene3D" id="3.30.160.60">
    <property type="entry name" value="Classic Zinc Finger"/>
    <property type="match status" value="1"/>
</dbReference>
<feature type="region of interest" description="Disordered" evidence="5">
    <location>
        <begin position="214"/>
        <end position="270"/>
    </location>
</feature>
<dbReference type="AlphaFoldDB" id="A0A6F9DRA7"/>
<evidence type="ECO:0000313" key="7">
    <source>
        <dbReference type="EMBL" id="CAB3265649.1"/>
    </source>
</evidence>
<feature type="region of interest" description="Disordered" evidence="5">
    <location>
        <begin position="450"/>
        <end position="501"/>
    </location>
</feature>
<reference evidence="7" key="1">
    <citation type="submission" date="2020-04" db="EMBL/GenBank/DDBJ databases">
        <authorList>
            <person name="Neveu A P."/>
        </authorList>
    </citation>
    <scope>NUCLEOTIDE SEQUENCE</scope>
    <source>
        <tissue evidence="7">Whole embryo</tissue>
    </source>
</reference>
<dbReference type="PANTHER" id="PTHR13459">
    <property type="entry name" value="E3 UBIQUITIN-PROTEIN LIGASE RNF220 ISOFORM X1"/>
    <property type="match status" value="1"/>
</dbReference>
<dbReference type="PROSITE" id="PS50089">
    <property type="entry name" value="ZF_RING_2"/>
    <property type="match status" value="1"/>
</dbReference>
<dbReference type="InterPro" id="IPR052443">
    <property type="entry name" value="E3_ubiq-ligase_RNF220-like"/>
</dbReference>
<dbReference type="SUPFAM" id="SSF57850">
    <property type="entry name" value="RING/U-box"/>
    <property type="match status" value="1"/>
</dbReference>
<accession>A0A6F9DRA7</accession>
<evidence type="ECO:0000259" key="6">
    <source>
        <dbReference type="PROSITE" id="PS50089"/>
    </source>
</evidence>
<keyword evidence="2 4" id="KW-0863">Zinc-finger</keyword>
<dbReference type="InterPro" id="IPR013083">
    <property type="entry name" value="Znf_RING/FYVE/PHD"/>
</dbReference>
<feature type="compositionally biased region" description="Low complexity" evidence="5">
    <location>
        <begin position="368"/>
        <end position="379"/>
    </location>
</feature>
<feature type="compositionally biased region" description="Basic and acidic residues" evidence="5">
    <location>
        <begin position="488"/>
        <end position="501"/>
    </location>
</feature>
<dbReference type="InterPro" id="IPR031824">
    <property type="entry name" value="RNF220_mid"/>
</dbReference>
<dbReference type="PANTHER" id="PTHR13459:SF1">
    <property type="entry name" value="E3 UBIQUITIN-PROTEIN LIGASE RNF220 ISOFORM X1"/>
    <property type="match status" value="1"/>
</dbReference>